<accession>I3TJZ8</accession>
<dbReference type="GO" id="GO:0043565">
    <property type="term" value="F:sequence-specific DNA binding"/>
    <property type="evidence" value="ECO:0007669"/>
    <property type="project" value="InterPro"/>
</dbReference>
<feature type="region of interest" description="Disordered" evidence="1">
    <location>
        <begin position="101"/>
        <end position="120"/>
    </location>
</feature>
<reference evidence="2 3" key="1">
    <citation type="journal article" date="2012" name="J. Am. Chem. Soc.">
        <title>Bacterial biosynthesis and maturation of the didemnin anti-cancer agents.</title>
        <authorList>
            <person name="Xu Y."/>
            <person name="Kersten R.D."/>
            <person name="Nam S.J."/>
            <person name="Lu L."/>
            <person name="Al-Suwailem A.M."/>
            <person name="Zheng H."/>
            <person name="Fenical W."/>
            <person name="Dorrestein P.C."/>
            <person name="Moore B.S."/>
            <person name="Qian P.Y."/>
        </authorList>
    </citation>
    <scope>NUCLEOTIDE SEQUENCE [LARGE SCALE GENOMIC DNA]</scope>
    <source>
        <strain evidence="2 3">KA081020-065</strain>
    </source>
</reference>
<dbReference type="InterPro" id="IPR009534">
    <property type="entry name" value="DUF1153"/>
</dbReference>
<dbReference type="eggNOG" id="ENOG5031CDG">
    <property type="taxonomic scope" value="Bacteria"/>
</dbReference>
<dbReference type="InterPro" id="IPR036388">
    <property type="entry name" value="WH-like_DNA-bd_sf"/>
</dbReference>
<keyword evidence="3" id="KW-1185">Reference proteome</keyword>
<dbReference type="Proteomes" id="UP000005258">
    <property type="component" value="Chromosome"/>
</dbReference>
<evidence type="ECO:0000313" key="2">
    <source>
        <dbReference type="EMBL" id="AFK53086.1"/>
    </source>
</evidence>
<dbReference type="SUPFAM" id="SSF48295">
    <property type="entry name" value="TrpR-like"/>
    <property type="match status" value="1"/>
</dbReference>
<evidence type="ECO:0000256" key="1">
    <source>
        <dbReference type="SAM" id="MobiDB-lite"/>
    </source>
</evidence>
<dbReference type="HOGENOM" id="CLU_2048677_0_0_5"/>
<evidence type="ECO:0000313" key="3">
    <source>
        <dbReference type="Proteomes" id="UP000005258"/>
    </source>
</evidence>
<dbReference type="InterPro" id="IPR010921">
    <property type="entry name" value="Trp_repressor/repl_initiator"/>
</dbReference>
<proteinExistence type="predicted"/>
<dbReference type="Gene3D" id="1.10.10.10">
    <property type="entry name" value="Winged helix-like DNA-binding domain superfamily/Winged helix DNA-binding domain"/>
    <property type="match status" value="1"/>
</dbReference>
<dbReference type="AlphaFoldDB" id="I3TJZ8"/>
<sequence length="120" mass="13346">MPRNRCETALPMTTPRLKLVSPAPDIAEATDGNVLVLPEKPPRQKRSTTLRFDLPPGNGVRWVARRKIEVVAAVMAGAAALDEICRRYALSLEEFESWRQTHGAEASRLIASRSRRGRKG</sequence>
<dbReference type="Pfam" id="PF06627">
    <property type="entry name" value="DUF1153"/>
    <property type="match status" value="1"/>
</dbReference>
<evidence type="ECO:0008006" key="4">
    <source>
        <dbReference type="Google" id="ProtNLM"/>
    </source>
</evidence>
<organism evidence="2 3">
    <name type="scientific">Tistrella mobilis (strain KA081020-065)</name>
    <dbReference type="NCBI Taxonomy" id="1110502"/>
    <lineage>
        <taxon>Bacteria</taxon>
        <taxon>Pseudomonadati</taxon>
        <taxon>Pseudomonadota</taxon>
        <taxon>Alphaproteobacteria</taxon>
        <taxon>Geminicoccales</taxon>
        <taxon>Geminicoccaceae</taxon>
        <taxon>Tistrella</taxon>
    </lineage>
</organism>
<name>I3TJZ8_TISMK</name>
<dbReference type="EMBL" id="CP003236">
    <property type="protein sequence ID" value="AFK53086.1"/>
    <property type="molecule type" value="Genomic_DNA"/>
</dbReference>
<dbReference type="STRING" id="1110502.TMO_1247"/>
<dbReference type="KEGG" id="tmo:TMO_1247"/>
<protein>
    <recommendedName>
        <fullName evidence="4">DUF1153 domain-containing protein</fullName>
    </recommendedName>
</protein>
<gene>
    <name evidence="2" type="ordered locus">TMO_1247</name>
</gene>